<dbReference type="SUPFAM" id="SSF56935">
    <property type="entry name" value="Porins"/>
    <property type="match status" value="1"/>
</dbReference>
<comment type="similarity">
    <text evidence="9">Belongs to the TonB-dependent receptor family.</text>
</comment>
<dbReference type="RefSeq" id="WP_070933103.1">
    <property type="nucleotide sequence ID" value="NZ_MIPT01000001.1"/>
</dbReference>
<evidence type="ECO:0000256" key="6">
    <source>
        <dbReference type="ARBA" id="ARBA00023077"/>
    </source>
</evidence>
<keyword evidence="3 9" id="KW-1134">Transmembrane beta strand</keyword>
<dbReference type="GO" id="GO:0015344">
    <property type="term" value="F:siderophore uptake transmembrane transporter activity"/>
    <property type="evidence" value="ECO:0007669"/>
    <property type="project" value="TreeGrafter"/>
</dbReference>
<dbReference type="AlphaFoldDB" id="A0A1S1HBS1"/>
<dbReference type="Gene3D" id="2.170.130.10">
    <property type="entry name" value="TonB-dependent receptor, plug domain"/>
    <property type="match status" value="1"/>
</dbReference>
<evidence type="ECO:0000256" key="9">
    <source>
        <dbReference type="PROSITE-ProRule" id="PRU01360"/>
    </source>
</evidence>
<dbReference type="Pfam" id="PF07715">
    <property type="entry name" value="Plug"/>
    <property type="match status" value="1"/>
</dbReference>
<evidence type="ECO:0000256" key="10">
    <source>
        <dbReference type="PROSITE-ProRule" id="PRU10144"/>
    </source>
</evidence>
<evidence type="ECO:0000313" key="14">
    <source>
        <dbReference type="Proteomes" id="UP000179467"/>
    </source>
</evidence>
<keyword evidence="4 9" id="KW-0812">Transmembrane</keyword>
<evidence type="ECO:0000256" key="4">
    <source>
        <dbReference type="ARBA" id="ARBA00022692"/>
    </source>
</evidence>
<feature type="chain" id="PRO_5010163829" evidence="11">
    <location>
        <begin position="25"/>
        <end position="659"/>
    </location>
</feature>
<dbReference type="Proteomes" id="UP000179467">
    <property type="component" value="Unassembled WGS sequence"/>
</dbReference>
<keyword evidence="13" id="KW-0675">Receptor</keyword>
<organism evidence="13 14">
    <name type="scientific">Edaphosphingomonas haloaromaticamans</name>
    <dbReference type="NCBI Taxonomy" id="653954"/>
    <lineage>
        <taxon>Bacteria</taxon>
        <taxon>Pseudomonadati</taxon>
        <taxon>Pseudomonadota</taxon>
        <taxon>Alphaproteobacteria</taxon>
        <taxon>Sphingomonadales</taxon>
        <taxon>Rhizorhabdaceae</taxon>
        <taxon>Edaphosphingomonas</taxon>
    </lineage>
</organism>
<keyword evidence="2 9" id="KW-0813">Transport</keyword>
<sequence length="659" mass="72134">MYSQFVSRAALAAVIACSSQIAHAGDMEDIIVTGAGLEQTLPQEIARYGSAIGVVTERQVRDSGAMDVATALQSVPGLYIRPASGPFSYVDLALQGSRTKDVLWTVDGIRINNRLYGGTSPNDTLPASMIERVEVLKGGESLFYGTQAAAGVINVVTRSFTDDFNGQANGSVDSRAGTSLDGYVRGSIGRHRFVAYASHNRAEGYRPFTEMEPSATDRRRGYDVWSVGGKYQYDFGGDIALNLQYQHTEANLDNANATLVRESRNDRNEEIASVRLDYTGSDAIQFFLKGYYHDWKTAYVQIRNDLATGEPITIFPPGTFWGYRDYGASALVKLRPHRGLEYLVGYDYQKFNGRDDVLLIGKTRENVHAGIFQVRTTDDLSRRARLAAGLRYNETGGAKKTVWNVTGRFDISDNLYVEGVGGTSFLLPDASQLYQIDPCCEKGNPNLAPEESLNVNATLGGKLPFAGGAVSWQAGLFARRIDNLIDVSYDDPAYPDGIFMNSDGRVKVRGVDAQAAAALGDGWQLSASYSYTRSRDAGSDRQRDRTPKQFASGAIAYAPAGLPFGANVTVNWVGDAWSTLPGFGRRNYGNYALVDIGLHFYPDGDARRHRVGINIENLFDREYATSGYRTAPRDDGSGRFLYGVRGVPRTLRASYGLSF</sequence>
<dbReference type="PROSITE" id="PS01156">
    <property type="entry name" value="TONB_DEPENDENT_REC_2"/>
    <property type="match status" value="1"/>
</dbReference>
<evidence type="ECO:0000256" key="5">
    <source>
        <dbReference type="ARBA" id="ARBA00022729"/>
    </source>
</evidence>
<keyword evidence="6" id="KW-0798">TonB box</keyword>
<dbReference type="CDD" id="cd01347">
    <property type="entry name" value="ligand_gated_channel"/>
    <property type="match status" value="1"/>
</dbReference>
<protein>
    <submittedName>
        <fullName evidence="13">Colicin I receptor</fullName>
    </submittedName>
</protein>
<dbReference type="PANTHER" id="PTHR30069">
    <property type="entry name" value="TONB-DEPENDENT OUTER MEMBRANE RECEPTOR"/>
    <property type="match status" value="1"/>
</dbReference>
<keyword evidence="8 9" id="KW-0998">Cell outer membrane</keyword>
<evidence type="ECO:0000256" key="8">
    <source>
        <dbReference type="ARBA" id="ARBA00023237"/>
    </source>
</evidence>
<dbReference type="GO" id="GO:0044718">
    <property type="term" value="P:siderophore transmembrane transport"/>
    <property type="evidence" value="ECO:0007669"/>
    <property type="project" value="TreeGrafter"/>
</dbReference>
<feature type="signal peptide" evidence="11">
    <location>
        <begin position="1"/>
        <end position="24"/>
    </location>
</feature>
<reference evidence="13 14" key="1">
    <citation type="submission" date="2016-09" db="EMBL/GenBank/DDBJ databases">
        <title>Metabolic pathway, cell adaptation mechanisms and a novel monoxygenase revealed through proteogenomic-transcription analysis of a Sphingomonas haloaromaticamans strain degrading the fungicide ortho-phenylphenol.</title>
        <authorList>
            <person name="Perruchon C."/>
            <person name="Papadopoulou E.S."/>
            <person name="Rousidou C."/>
            <person name="Vasileiadis S."/>
            <person name="Tanou G."/>
            <person name="Amoutzias G."/>
            <person name="Molassiotis A."/>
            <person name="Karpouzas D.G."/>
        </authorList>
    </citation>
    <scope>NUCLEOTIDE SEQUENCE [LARGE SCALE GENOMIC DNA]</scope>
    <source>
        <strain evidence="13 14">P3</strain>
    </source>
</reference>
<comment type="caution">
    <text evidence="13">The sequence shown here is derived from an EMBL/GenBank/DDBJ whole genome shotgun (WGS) entry which is preliminary data.</text>
</comment>
<dbReference type="EMBL" id="MIPT01000001">
    <property type="protein sequence ID" value="OHT19252.1"/>
    <property type="molecule type" value="Genomic_DNA"/>
</dbReference>
<dbReference type="OrthoDB" id="9796221at2"/>
<feature type="short sequence motif" description="TonB C-terminal box" evidence="10">
    <location>
        <begin position="642"/>
        <end position="659"/>
    </location>
</feature>
<dbReference type="InterPro" id="IPR036942">
    <property type="entry name" value="Beta-barrel_TonB_sf"/>
</dbReference>
<dbReference type="InterPro" id="IPR039426">
    <property type="entry name" value="TonB-dep_rcpt-like"/>
</dbReference>
<evidence type="ECO:0000256" key="7">
    <source>
        <dbReference type="ARBA" id="ARBA00023136"/>
    </source>
</evidence>
<evidence type="ECO:0000256" key="3">
    <source>
        <dbReference type="ARBA" id="ARBA00022452"/>
    </source>
</evidence>
<evidence type="ECO:0000259" key="12">
    <source>
        <dbReference type="Pfam" id="PF07715"/>
    </source>
</evidence>
<accession>A0A1S1HBS1</accession>
<comment type="subcellular location">
    <subcellularLocation>
        <location evidence="1 9">Cell outer membrane</location>
        <topology evidence="1 9">Multi-pass membrane protein</topology>
    </subcellularLocation>
</comment>
<evidence type="ECO:0000256" key="11">
    <source>
        <dbReference type="SAM" id="SignalP"/>
    </source>
</evidence>
<dbReference type="InterPro" id="IPR012910">
    <property type="entry name" value="Plug_dom"/>
</dbReference>
<feature type="domain" description="TonB-dependent receptor plug" evidence="12">
    <location>
        <begin position="50"/>
        <end position="152"/>
    </location>
</feature>
<gene>
    <name evidence="13" type="primary">cirA_4</name>
    <name evidence="13" type="ORF">BHE75_01236</name>
</gene>
<dbReference type="Gene3D" id="2.40.170.20">
    <property type="entry name" value="TonB-dependent receptor, beta-barrel domain"/>
    <property type="match status" value="1"/>
</dbReference>
<proteinExistence type="inferred from homology"/>
<keyword evidence="7 9" id="KW-0472">Membrane</keyword>
<keyword evidence="5 11" id="KW-0732">Signal</keyword>
<dbReference type="PANTHER" id="PTHR30069:SF29">
    <property type="entry name" value="HEMOGLOBIN AND HEMOGLOBIN-HAPTOGLOBIN-BINDING PROTEIN 1-RELATED"/>
    <property type="match status" value="1"/>
</dbReference>
<evidence type="ECO:0000313" key="13">
    <source>
        <dbReference type="EMBL" id="OHT19252.1"/>
    </source>
</evidence>
<dbReference type="InterPro" id="IPR010917">
    <property type="entry name" value="TonB_rcpt_CS"/>
</dbReference>
<dbReference type="InterPro" id="IPR037066">
    <property type="entry name" value="Plug_dom_sf"/>
</dbReference>
<evidence type="ECO:0000256" key="1">
    <source>
        <dbReference type="ARBA" id="ARBA00004571"/>
    </source>
</evidence>
<dbReference type="PROSITE" id="PS52016">
    <property type="entry name" value="TONB_DEPENDENT_REC_3"/>
    <property type="match status" value="1"/>
</dbReference>
<evidence type="ECO:0000256" key="2">
    <source>
        <dbReference type="ARBA" id="ARBA00022448"/>
    </source>
</evidence>
<dbReference type="GO" id="GO:0009279">
    <property type="term" value="C:cell outer membrane"/>
    <property type="evidence" value="ECO:0007669"/>
    <property type="project" value="UniProtKB-SubCell"/>
</dbReference>
<name>A0A1S1HBS1_9SPHN</name>
<keyword evidence="14" id="KW-1185">Reference proteome</keyword>